<dbReference type="InParanoid" id="A7E6Q4"/>
<keyword evidence="1" id="KW-1133">Transmembrane helix</keyword>
<dbReference type="HOGENOM" id="CLU_2279174_0_0_1"/>
<name>A7E6Q4_SCLS1</name>
<keyword evidence="3" id="KW-1185">Reference proteome</keyword>
<evidence type="ECO:0000256" key="1">
    <source>
        <dbReference type="SAM" id="Phobius"/>
    </source>
</evidence>
<dbReference type="Proteomes" id="UP000001312">
    <property type="component" value="Unassembled WGS sequence"/>
</dbReference>
<keyword evidence="1" id="KW-0472">Membrane</keyword>
<dbReference type="GeneID" id="5494359"/>
<protein>
    <submittedName>
        <fullName evidence="2">Uncharacterized protein</fullName>
    </submittedName>
</protein>
<feature type="transmembrane region" description="Helical" evidence="1">
    <location>
        <begin position="6"/>
        <end position="24"/>
    </location>
</feature>
<proteinExistence type="predicted"/>
<dbReference type="EMBL" id="CH476621">
    <property type="protein sequence ID" value="EDN91576.1"/>
    <property type="molecule type" value="Genomic_DNA"/>
</dbReference>
<accession>A7E6Q4</accession>
<organism evidence="2 3">
    <name type="scientific">Sclerotinia sclerotiorum (strain ATCC 18683 / 1980 / Ss-1)</name>
    <name type="common">White mold</name>
    <name type="synonym">Whetzelinia sclerotiorum</name>
    <dbReference type="NCBI Taxonomy" id="665079"/>
    <lineage>
        <taxon>Eukaryota</taxon>
        <taxon>Fungi</taxon>
        <taxon>Dikarya</taxon>
        <taxon>Ascomycota</taxon>
        <taxon>Pezizomycotina</taxon>
        <taxon>Leotiomycetes</taxon>
        <taxon>Helotiales</taxon>
        <taxon>Sclerotiniaceae</taxon>
        <taxon>Sclerotinia</taxon>
    </lineage>
</organism>
<dbReference type="KEGG" id="ssl:SS1G_00979"/>
<gene>
    <name evidence="2" type="ORF">SS1G_00979</name>
</gene>
<evidence type="ECO:0000313" key="2">
    <source>
        <dbReference type="EMBL" id="EDN91576.1"/>
    </source>
</evidence>
<evidence type="ECO:0000313" key="3">
    <source>
        <dbReference type="Proteomes" id="UP000001312"/>
    </source>
</evidence>
<reference evidence="3" key="1">
    <citation type="journal article" date="2011" name="PLoS Genet.">
        <title>Genomic analysis of the necrotrophic fungal pathogens Sclerotinia sclerotiorum and Botrytis cinerea.</title>
        <authorList>
            <person name="Amselem J."/>
            <person name="Cuomo C.A."/>
            <person name="van Kan J.A."/>
            <person name="Viaud M."/>
            <person name="Benito E.P."/>
            <person name="Couloux A."/>
            <person name="Coutinho P.M."/>
            <person name="de Vries R.P."/>
            <person name="Dyer P.S."/>
            <person name="Fillinger S."/>
            <person name="Fournier E."/>
            <person name="Gout L."/>
            <person name="Hahn M."/>
            <person name="Kohn L."/>
            <person name="Lapalu N."/>
            <person name="Plummer K.M."/>
            <person name="Pradier J.M."/>
            <person name="Quevillon E."/>
            <person name="Sharon A."/>
            <person name="Simon A."/>
            <person name="ten Have A."/>
            <person name="Tudzynski B."/>
            <person name="Tudzynski P."/>
            <person name="Wincker P."/>
            <person name="Andrew M."/>
            <person name="Anthouard V."/>
            <person name="Beever R.E."/>
            <person name="Beffa R."/>
            <person name="Benoit I."/>
            <person name="Bouzid O."/>
            <person name="Brault B."/>
            <person name="Chen Z."/>
            <person name="Choquer M."/>
            <person name="Collemare J."/>
            <person name="Cotton P."/>
            <person name="Danchin E.G."/>
            <person name="Da Silva C."/>
            <person name="Gautier A."/>
            <person name="Giraud C."/>
            <person name="Giraud T."/>
            <person name="Gonzalez C."/>
            <person name="Grossetete S."/>
            <person name="Guldener U."/>
            <person name="Henrissat B."/>
            <person name="Howlett B.J."/>
            <person name="Kodira C."/>
            <person name="Kretschmer M."/>
            <person name="Lappartient A."/>
            <person name="Leroch M."/>
            <person name="Levis C."/>
            <person name="Mauceli E."/>
            <person name="Neuveglise C."/>
            <person name="Oeser B."/>
            <person name="Pearson M."/>
            <person name="Poulain J."/>
            <person name="Poussereau N."/>
            <person name="Quesneville H."/>
            <person name="Rascle C."/>
            <person name="Schumacher J."/>
            <person name="Segurens B."/>
            <person name="Sexton A."/>
            <person name="Silva E."/>
            <person name="Sirven C."/>
            <person name="Soanes D.M."/>
            <person name="Talbot N.J."/>
            <person name="Templeton M."/>
            <person name="Yandava C."/>
            <person name="Yarden O."/>
            <person name="Zeng Q."/>
            <person name="Rollins J.A."/>
            <person name="Lebrun M.H."/>
            <person name="Dickman M."/>
        </authorList>
    </citation>
    <scope>NUCLEOTIDE SEQUENCE [LARGE SCALE GENOMIC DNA]</scope>
    <source>
        <strain evidence="3">ATCC 18683 / 1980 / Ss-1</strain>
    </source>
</reference>
<keyword evidence="1" id="KW-0812">Transmembrane</keyword>
<dbReference type="AlphaFoldDB" id="A7E6Q4"/>
<sequence length="102" mass="11513">MSVPNTWIASLNMAFLCIVIAFVTSTDWTLGLFLDSKSLAAEYVLGAISTKTTTLSPKKSFCSSVRIIFVWYEDAYDPESRWFDFKGYEMRACFEAIGVDLL</sequence>
<dbReference type="RefSeq" id="XP_001598890.1">
    <property type="nucleotide sequence ID" value="XM_001598840.1"/>
</dbReference>